<sequence>MSFFQNTCKPKGFGGNVMVNMMNVGHSSLANWGFTHISIQDNATSLDVGCGGGSNIRKMLKKSPKGKVIGIDYSEISVKKSIKINKSAIERNHCKIFQGNVLELPFKNETFNLATAFETIYFWADIDQSFRQIYRVLKKDGIFMICNESSGENDKDKKWTEIIKGMKIYTSEQIKYALKKAGFVQIKTDKNDKGWICVVAQK</sequence>
<dbReference type="PANTHER" id="PTHR44068:SF1">
    <property type="entry name" value="HYPOTHETICAL LOC100005854"/>
    <property type="match status" value="1"/>
</dbReference>
<keyword evidence="3" id="KW-0489">Methyltransferase</keyword>
<evidence type="ECO:0000313" key="4">
    <source>
        <dbReference type="Proteomes" id="UP000652477"/>
    </source>
</evidence>
<reference evidence="3" key="1">
    <citation type="submission" date="2020-08" db="EMBL/GenBank/DDBJ databases">
        <title>Genome public.</title>
        <authorList>
            <person name="Liu C."/>
            <person name="Sun Q."/>
        </authorList>
    </citation>
    <scope>NUCLEOTIDE SEQUENCE</scope>
    <source>
        <strain evidence="3">NSJ-55</strain>
    </source>
</reference>
<evidence type="ECO:0000259" key="2">
    <source>
        <dbReference type="Pfam" id="PF13847"/>
    </source>
</evidence>
<accession>A0A923RQZ8</accession>
<dbReference type="Gene3D" id="3.40.50.150">
    <property type="entry name" value="Vaccinia Virus protein VP39"/>
    <property type="match status" value="1"/>
</dbReference>
<evidence type="ECO:0000313" key="3">
    <source>
        <dbReference type="EMBL" id="MBC5690104.1"/>
    </source>
</evidence>
<dbReference type="InterPro" id="IPR050447">
    <property type="entry name" value="Erg6_SMT_methyltransf"/>
</dbReference>
<evidence type="ECO:0000256" key="1">
    <source>
        <dbReference type="ARBA" id="ARBA00022679"/>
    </source>
</evidence>
<dbReference type="InterPro" id="IPR029063">
    <property type="entry name" value="SAM-dependent_MTases_sf"/>
</dbReference>
<dbReference type="PANTHER" id="PTHR44068">
    <property type="entry name" value="ZGC:194242"/>
    <property type="match status" value="1"/>
</dbReference>
<protein>
    <submittedName>
        <fullName evidence="3">Class I SAM-dependent methyltransferase</fullName>
    </submittedName>
</protein>
<dbReference type="SUPFAM" id="SSF53335">
    <property type="entry name" value="S-adenosyl-L-methionine-dependent methyltransferases"/>
    <property type="match status" value="1"/>
</dbReference>
<feature type="domain" description="Methyltransferase" evidence="2">
    <location>
        <begin position="40"/>
        <end position="180"/>
    </location>
</feature>
<dbReference type="RefSeq" id="WP_186876748.1">
    <property type="nucleotide sequence ID" value="NZ_JACOPF010000003.1"/>
</dbReference>
<dbReference type="GO" id="GO:0032259">
    <property type="term" value="P:methylation"/>
    <property type="evidence" value="ECO:0007669"/>
    <property type="project" value="UniProtKB-KW"/>
</dbReference>
<dbReference type="GO" id="GO:0016126">
    <property type="term" value="P:sterol biosynthetic process"/>
    <property type="evidence" value="ECO:0007669"/>
    <property type="project" value="TreeGrafter"/>
</dbReference>
<dbReference type="CDD" id="cd02440">
    <property type="entry name" value="AdoMet_MTases"/>
    <property type="match status" value="1"/>
</dbReference>
<dbReference type="InterPro" id="IPR025714">
    <property type="entry name" value="Methyltranfer_dom"/>
</dbReference>
<organism evidence="3 4">
    <name type="scientific">Mediterraneibacter hominis</name>
    <dbReference type="NCBI Taxonomy" id="2763054"/>
    <lineage>
        <taxon>Bacteria</taxon>
        <taxon>Bacillati</taxon>
        <taxon>Bacillota</taxon>
        <taxon>Clostridia</taxon>
        <taxon>Lachnospirales</taxon>
        <taxon>Lachnospiraceae</taxon>
        <taxon>Mediterraneibacter</taxon>
    </lineage>
</organism>
<keyword evidence="1" id="KW-0808">Transferase</keyword>
<comment type="caution">
    <text evidence="3">The sequence shown here is derived from an EMBL/GenBank/DDBJ whole genome shotgun (WGS) entry which is preliminary data.</text>
</comment>
<proteinExistence type="predicted"/>
<keyword evidence="4" id="KW-1185">Reference proteome</keyword>
<dbReference type="Proteomes" id="UP000652477">
    <property type="component" value="Unassembled WGS sequence"/>
</dbReference>
<dbReference type="EMBL" id="JACOPF010000003">
    <property type="protein sequence ID" value="MBC5690104.1"/>
    <property type="molecule type" value="Genomic_DNA"/>
</dbReference>
<name>A0A923RQZ8_9FIRM</name>
<dbReference type="AlphaFoldDB" id="A0A923RQZ8"/>
<dbReference type="Pfam" id="PF13847">
    <property type="entry name" value="Methyltransf_31"/>
    <property type="match status" value="1"/>
</dbReference>
<gene>
    <name evidence="3" type="ORF">H8S37_14390</name>
</gene>
<dbReference type="GO" id="GO:0003838">
    <property type="term" value="F:sterol 24-C-methyltransferase activity"/>
    <property type="evidence" value="ECO:0007669"/>
    <property type="project" value="TreeGrafter"/>
</dbReference>